<dbReference type="Pfam" id="PF03176">
    <property type="entry name" value="MMPL"/>
    <property type="match status" value="2"/>
</dbReference>
<feature type="transmembrane region" description="Helical" evidence="8">
    <location>
        <begin position="386"/>
        <end position="406"/>
    </location>
</feature>
<protein>
    <submittedName>
        <fullName evidence="10">Membrane protein ActII-3</fullName>
    </submittedName>
</protein>
<evidence type="ECO:0000259" key="9">
    <source>
        <dbReference type="PROSITE" id="PS50156"/>
    </source>
</evidence>
<keyword evidence="6 8" id="KW-0472">Membrane</keyword>
<evidence type="ECO:0000313" key="10">
    <source>
        <dbReference type="EMBL" id="GHF71605.1"/>
    </source>
</evidence>
<evidence type="ECO:0000256" key="2">
    <source>
        <dbReference type="ARBA" id="ARBA00010157"/>
    </source>
</evidence>
<feature type="transmembrane region" description="Helical" evidence="8">
    <location>
        <begin position="601"/>
        <end position="621"/>
    </location>
</feature>
<keyword evidence="11" id="KW-1185">Reference proteome</keyword>
<feature type="transmembrane region" description="Helical" evidence="8">
    <location>
        <begin position="222"/>
        <end position="245"/>
    </location>
</feature>
<dbReference type="Gene3D" id="1.20.1640.10">
    <property type="entry name" value="Multidrug efflux transporter AcrB transmembrane domain"/>
    <property type="match status" value="2"/>
</dbReference>
<gene>
    <name evidence="10" type="primary">actII-3</name>
    <name evidence="10" type="ORF">GCM10010218_61020</name>
</gene>
<dbReference type="SUPFAM" id="SSF82866">
    <property type="entry name" value="Multidrug efflux transporter AcrB transmembrane domain"/>
    <property type="match status" value="2"/>
</dbReference>
<keyword evidence="4 8" id="KW-0812">Transmembrane</keyword>
<dbReference type="PANTHER" id="PTHR33406:SF6">
    <property type="entry name" value="MEMBRANE PROTEIN YDGH-RELATED"/>
    <property type="match status" value="1"/>
</dbReference>
<dbReference type="EMBL" id="BNBD01000021">
    <property type="protein sequence ID" value="GHF71605.1"/>
    <property type="molecule type" value="Genomic_DNA"/>
</dbReference>
<dbReference type="InterPro" id="IPR004869">
    <property type="entry name" value="MMPL_dom"/>
</dbReference>
<evidence type="ECO:0000256" key="5">
    <source>
        <dbReference type="ARBA" id="ARBA00022989"/>
    </source>
</evidence>
<evidence type="ECO:0000256" key="3">
    <source>
        <dbReference type="ARBA" id="ARBA00022475"/>
    </source>
</evidence>
<name>A0A919B8N1_9ACTN</name>
<feature type="region of interest" description="Disordered" evidence="7">
    <location>
        <begin position="714"/>
        <end position="742"/>
    </location>
</feature>
<accession>A0A919B8N1</accession>
<feature type="transmembrane region" description="Helical" evidence="8">
    <location>
        <begin position="328"/>
        <end position="353"/>
    </location>
</feature>
<evidence type="ECO:0000313" key="11">
    <source>
        <dbReference type="Proteomes" id="UP000638313"/>
    </source>
</evidence>
<organism evidence="10 11">
    <name type="scientific">Streptomyces mashuensis</name>
    <dbReference type="NCBI Taxonomy" id="33904"/>
    <lineage>
        <taxon>Bacteria</taxon>
        <taxon>Bacillati</taxon>
        <taxon>Actinomycetota</taxon>
        <taxon>Actinomycetes</taxon>
        <taxon>Kitasatosporales</taxon>
        <taxon>Streptomycetaceae</taxon>
        <taxon>Streptomyces</taxon>
    </lineage>
</organism>
<feature type="transmembrane region" description="Helical" evidence="8">
    <location>
        <begin position="569"/>
        <end position="589"/>
    </location>
</feature>
<dbReference type="RefSeq" id="WP_190133007.1">
    <property type="nucleotide sequence ID" value="NZ_BNBD01000021.1"/>
</dbReference>
<dbReference type="AlphaFoldDB" id="A0A919B8N1"/>
<dbReference type="InterPro" id="IPR000731">
    <property type="entry name" value="SSD"/>
</dbReference>
<evidence type="ECO:0000256" key="7">
    <source>
        <dbReference type="SAM" id="MobiDB-lite"/>
    </source>
</evidence>
<comment type="caution">
    <text evidence="10">The sequence shown here is derived from an EMBL/GenBank/DDBJ whole genome shotgun (WGS) entry which is preliminary data.</text>
</comment>
<comment type="similarity">
    <text evidence="2">Belongs to the resistance-nodulation-cell division (RND) (TC 2.A.6) family. MmpL subfamily.</text>
</comment>
<dbReference type="InterPro" id="IPR050545">
    <property type="entry name" value="Mycobact_MmpL"/>
</dbReference>
<sequence>MIRALTAFGTRHAWKVIIVWTVLGLTLTVASQELVHRVTDSRFTDFLPRGYDSVSAWNIAKEKFAARGDSETFTMLVARTDGAALTTQDRQRVTETATALGRRRVTMPERDGVPAFLVQDRSQTPRITPGETAPDGKFRLLTVSLTGSPDDPGVRGVYRSFRDAARAEFAGVGMRTGFTGGIADRVDASDAQKTTGIVAAAVAMCLIMLLSGWVFRSVLAAVLPLVAVSLASGVAGGLVIGTALLTGTRLDPSTPSVIGVVLLGIGIDYFLFLLFRFREQLRGRERDARTAAADAASRVGTAITSAALTIVVAFATLGTAAFGQFRVLGPAIAVSVLVMLAASLTLMPALLAVCGRRMFWPSRTWRQDRPSAALDRLTSGLTRRPALLAAASAVCLAALAAGTLGMRLDYGQGGGRTHTASAATAAEIARSLPLGAAEPQNVYVAATGTAQPLTTARLAGLTTALTGTAGVGQVAAPVLNHDRSAARIDFFLTSDAGSAKARALVLGPVRTAVARHTPPGTRAHVTGTAAVAADVSTAVDRDMRRILPLAAALVALILLVLLRSVAGPLLLMGAIGLGFAATLGSGTLVFQHLLGRPGVSFTLPLVLFLFVVALGTDYNILVGDRIREEMNGGLPARAGVAKAVRRTAPAVVAAGVVLAGSFVTLAVTPEPSTQQIGAVTAFGVLLSSLVVSVVLVPALAALLGRGFWWPLRRRGTHRTTPPAPTHEGAGHRTERWPVKAPS</sequence>
<feature type="transmembrane region" description="Helical" evidence="8">
    <location>
        <begin position="679"/>
        <end position="704"/>
    </location>
</feature>
<reference evidence="10" key="2">
    <citation type="submission" date="2020-09" db="EMBL/GenBank/DDBJ databases">
        <authorList>
            <person name="Sun Q."/>
            <person name="Ohkuma M."/>
        </authorList>
    </citation>
    <scope>NUCLEOTIDE SEQUENCE</scope>
    <source>
        <strain evidence="10">JCM 4059</strain>
    </source>
</reference>
<evidence type="ECO:0000256" key="4">
    <source>
        <dbReference type="ARBA" id="ARBA00022692"/>
    </source>
</evidence>
<dbReference type="Proteomes" id="UP000638313">
    <property type="component" value="Unassembled WGS sequence"/>
</dbReference>
<keyword evidence="3" id="KW-1003">Cell membrane</keyword>
<proteinExistence type="inferred from homology"/>
<evidence type="ECO:0000256" key="8">
    <source>
        <dbReference type="SAM" id="Phobius"/>
    </source>
</evidence>
<keyword evidence="5 8" id="KW-1133">Transmembrane helix</keyword>
<feature type="transmembrane region" description="Helical" evidence="8">
    <location>
        <begin position="647"/>
        <end position="667"/>
    </location>
</feature>
<feature type="transmembrane region" description="Helical" evidence="8">
    <location>
        <begin position="196"/>
        <end position="215"/>
    </location>
</feature>
<feature type="transmembrane region" description="Helical" evidence="8">
    <location>
        <begin position="546"/>
        <end position="562"/>
    </location>
</feature>
<comment type="subcellular location">
    <subcellularLocation>
        <location evidence="1">Cell membrane</location>
        <topology evidence="1">Multi-pass membrane protein</topology>
    </subcellularLocation>
</comment>
<feature type="transmembrane region" description="Helical" evidence="8">
    <location>
        <begin position="257"/>
        <end position="277"/>
    </location>
</feature>
<evidence type="ECO:0000256" key="6">
    <source>
        <dbReference type="ARBA" id="ARBA00023136"/>
    </source>
</evidence>
<dbReference type="GO" id="GO:0005886">
    <property type="term" value="C:plasma membrane"/>
    <property type="evidence" value="ECO:0007669"/>
    <property type="project" value="UniProtKB-SubCell"/>
</dbReference>
<evidence type="ECO:0000256" key="1">
    <source>
        <dbReference type="ARBA" id="ARBA00004651"/>
    </source>
</evidence>
<feature type="domain" description="SSD" evidence="9">
    <location>
        <begin position="240"/>
        <end position="353"/>
    </location>
</feature>
<feature type="transmembrane region" description="Helical" evidence="8">
    <location>
        <begin position="298"/>
        <end position="322"/>
    </location>
</feature>
<feature type="compositionally biased region" description="Basic and acidic residues" evidence="7">
    <location>
        <begin position="728"/>
        <end position="742"/>
    </location>
</feature>
<reference evidence="10" key="1">
    <citation type="journal article" date="2014" name="Int. J. Syst. Evol. Microbiol.">
        <title>Complete genome sequence of Corynebacterium casei LMG S-19264T (=DSM 44701T), isolated from a smear-ripened cheese.</title>
        <authorList>
            <consortium name="US DOE Joint Genome Institute (JGI-PGF)"/>
            <person name="Walter F."/>
            <person name="Albersmeier A."/>
            <person name="Kalinowski J."/>
            <person name="Ruckert C."/>
        </authorList>
    </citation>
    <scope>NUCLEOTIDE SEQUENCE</scope>
    <source>
        <strain evidence="10">JCM 4059</strain>
    </source>
</reference>
<dbReference type="PROSITE" id="PS50156">
    <property type="entry name" value="SSD"/>
    <property type="match status" value="1"/>
</dbReference>
<dbReference type="PANTHER" id="PTHR33406">
    <property type="entry name" value="MEMBRANE PROTEIN MJ1562-RELATED"/>
    <property type="match status" value="1"/>
</dbReference>